<comment type="similarity">
    <text evidence="1">Belongs to the precorrin methyltransferase family.</text>
</comment>
<keyword evidence="5" id="KW-0949">S-adenosyl-L-methionine</keyword>
<evidence type="ECO:0000256" key="7">
    <source>
        <dbReference type="ARBA" id="ARBA00025705"/>
    </source>
</evidence>
<dbReference type="NCBIfam" id="TIGR01469">
    <property type="entry name" value="cobA_cysG_Cterm"/>
    <property type="match status" value="1"/>
</dbReference>
<proteinExistence type="inferred from homology"/>
<gene>
    <name evidence="9" type="primary">cobA</name>
    <name evidence="9" type="ORF">D1164_11790</name>
</gene>
<comment type="caution">
    <text evidence="9">The sequence shown here is derived from an EMBL/GenBank/DDBJ whole genome shotgun (WGS) entry which is preliminary data.</text>
</comment>
<evidence type="ECO:0000256" key="4">
    <source>
        <dbReference type="ARBA" id="ARBA00022679"/>
    </source>
</evidence>
<organism evidence="9 10">
    <name type="scientific">Mariniphaga sediminis</name>
    <dbReference type="NCBI Taxonomy" id="1628158"/>
    <lineage>
        <taxon>Bacteria</taxon>
        <taxon>Pseudomonadati</taxon>
        <taxon>Bacteroidota</taxon>
        <taxon>Bacteroidia</taxon>
        <taxon>Marinilabiliales</taxon>
        <taxon>Prolixibacteraceae</taxon>
        <taxon>Mariniphaga</taxon>
    </lineage>
</organism>
<name>A0A399D0P8_9BACT</name>
<comment type="pathway">
    <text evidence="7">Porphyrin-containing compound metabolism; siroheme biosynthesis; precorrin-2 from uroporphyrinogen III: step 1/1.</text>
</comment>
<dbReference type="PROSITE" id="PS00839">
    <property type="entry name" value="SUMT_1"/>
    <property type="match status" value="1"/>
</dbReference>
<dbReference type="PANTHER" id="PTHR45790:SF3">
    <property type="entry name" value="S-ADENOSYL-L-METHIONINE-DEPENDENT UROPORPHYRINOGEN III METHYLTRANSFERASE, CHLOROPLASTIC"/>
    <property type="match status" value="1"/>
</dbReference>
<dbReference type="SUPFAM" id="SSF53790">
    <property type="entry name" value="Tetrapyrrole methylase"/>
    <property type="match status" value="1"/>
</dbReference>
<dbReference type="InterPro" id="IPR003043">
    <property type="entry name" value="Uropor_MeTrfase_CS"/>
</dbReference>
<evidence type="ECO:0000313" key="10">
    <source>
        <dbReference type="Proteomes" id="UP000266441"/>
    </source>
</evidence>
<dbReference type="InterPro" id="IPR014777">
    <property type="entry name" value="4pyrrole_Mease_sub1"/>
</dbReference>
<dbReference type="Gene3D" id="3.40.1010.10">
    <property type="entry name" value="Cobalt-precorrin-4 Transmethylase, Domain 1"/>
    <property type="match status" value="1"/>
</dbReference>
<dbReference type="GO" id="GO:0032259">
    <property type="term" value="P:methylation"/>
    <property type="evidence" value="ECO:0007669"/>
    <property type="project" value="UniProtKB-KW"/>
</dbReference>
<dbReference type="Proteomes" id="UP000266441">
    <property type="component" value="Unassembled WGS sequence"/>
</dbReference>
<evidence type="ECO:0000313" key="9">
    <source>
        <dbReference type="EMBL" id="RIH65259.1"/>
    </source>
</evidence>
<dbReference type="GO" id="GO:0004851">
    <property type="term" value="F:uroporphyrin-III C-methyltransferase activity"/>
    <property type="evidence" value="ECO:0007669"/>
    <property type="project" value="UniProtKB-EC"/>
</dbReference>
<dbReference type="AlphaFoldDB" id="A0A399D0P8"/>
<evidence type="ECO:0000256" key="3">
    <source>
        <dbReference type="ARBA" id="ARBA00022603"/>
    </source>
</evidence>
<evidence type="ECO:0000259" key="8">
    <source>
        <dbReference type="Pfam" id="PF00590"/>
    </source>
</evidence>
<sequence>MGLSHLISIVGAGPGDPDLLTVKALKRLKNADVILYDALIGDEILKLANPQTEKKYVGKLNNDGQNPVERQNAIHQQFLYWARKNKKVVRLKTGDPMVFGRGAEEIRFCKENNLTFEVIPGVTAGIAGSSLFSVPLTERGKNNMLLFYACRKVDGQFPELESLLNILKTGSPVVSYMGLIHLEELSEKLAEKGLPLSTPIQILSRISQKNQRGFSTTMGEIDSFFQKHQPETPSIVIIGENAEEI</sequence>
<dbReference type="GO" id="GO:0019354">
    <property type="term" value="P:siroheme biosynthetic process"/>
    <property type="evidence" value="ECO:0007669"/>
    <property type="project" value="InterPro"/>
</dbReference>
<dbReference type="Gene3D" id="3.30.950.10">
    <property type="entry name" value="Methyltransferase, Cobalt-precorrin-4 Transmethylase, Domain 2"/>
    <property type="match status" value="1"/>
</dbReference>
<dbReference type="InterPro" id="IPR006366">
    <property type="entry name" value="CobA/CysG_C"/>
</dbReference>
<dbReference type="EC" id="2.1.1.107" evidence="2"/>
<keyword evidence="3 9" id="KW-0489">Methyltransferase</keyword>
<protein>
    <recommendedName>
        <fullName evidence="2">uroporphyrinogen-III C-methyltransferase</fullName>
        <ecNumber evidence="2">2.1.1.107</ecNumber>
    </recommendedName>
</protein>
<evidence type="ECO:0000256" key="2">
    <source>
        <dbReference type="ARBA" id="ARBA00012162"/>
    </source>
</evidence>
<dbReference type="NCBIfam" id="NF004790">
    <property type="entry name" value="PRK06136.1"/>
    <property type="match status" value="1"/>
</dbReference>
<dbReference type="RefSeq" id="WP_119350181.1">
    <property type="nucleotide sequence ID" value="NZ_JBFHKJ010000220.1"/>
</dbReference>
<dbReference type="OrthoDB" id="9815856at2"/>
<dbReference type="CDD" id="cd11642">
    <property type="entry name" value="SUMT"/>
    <property type="match status" value="1"/>
</dbReference>
<accession>A0A399D0P8</accession>
<dbReference type="Pfam" id="PF00590">
    <property type="entry name" value="TP_methylase"/>
    <property type="match status" value="1"/>
</dbReference>
<dbReference type="InterPro" id="IPR000878">
    <property type="entry name" value="4pyrrol_Mease"/>
</dbReference>
<dbReference type="FunFam" id="3.40.1010.10:FF:000001">
    <property type="entry name" value="Siroheme synthase"/>
    <property type="match status" value="1"/>
</dbReference>
<evidence type="ECO:0000256" key="6">
    <source>
        <dbReference type="ARBA" id="ARBA00023244"/>
    </source>
</evidence>
<dbReference type="PANTHER" id="PTHR45790">
    <property type="entry name" value="SIROHEME SYNTHASE-RELATED"/>
    <property type="match status" value="1"/>
</dbReference>
<dbReference type="EMBL" id="QWET01000007">
    <property type="protein sequence ID" value="RIH65259.1"/>
    <property type="molecule type" value="Genomic_DNA"/>
</dbReference>
<dbReference type="InterPro" id="IPR035996">
    <property type="entry name" value="4pyrrol_Methylase_sf"/>
</dbReference>
<evidence type="ECO:0000256" key="5">
    <source>
        <dbReference type="ARBA" id="ARBA00022691"/>
    </source>
</evidence>
<keyword evidence="4 9" id="KW-0808">Transferase</keyword>
<evidence type="ECO:0000256" key="1">
    <source>
        <dbReference type="ARBA" id="ARBA00005879"/>
    </source>
</evidence>
<feature type="domain" description="Tetrapyrrole methylase" evidence="8">
    <location>
        <begin position="7"/>
        <end position="221"/>
    </location>
</feature>
<dbReference type="InterPro" id="IPR014776">
    <property type="entry name" value="4pyrrole_Mease_sub2"/>
</dbReference>
<keyword evidence="6" id="KW-0627">Porphyrin biosynthesis</keyword>
<keyword evidence="10" id="KW-1185">Reference proteome</keyword>
<dbReference type="InterPro" id="IPR050161">
    <property type="entry name" value="Siro_Cobalamin_biosynth"/>
</dbReference>
<reference evidence="9 10" key="1">
    <citation type="journal article" date="2015" name="Int. J. Syst. Evol. Microbiol.">
        <title>Mariniphaga sediminis sp. nov., isolated from coastal sediment.</title>
        <authorList>
            <person name="Wang F.Q."/>
            <person name="Shen Q.Y."/>
            <person name="Chen G.J."/>
            <person name="Du Z.J."/>
        </authorList>
    </citation>
    <scope>NUCLEOTIDE SEQUENCE [LARGE SCALE GENOMIC DNA]</scope>
    <source>
        <strain evidence="9 10">SY21</strain>
    </source>
</reference>